<accession>B3ETX8</accession>
<reference evidence="2 3" key="1">
    <citation type="journal article" date="2010" name="J. Bacteriol.">
        <title>The genome of the amoeba symbiont 'Candidatus Amoebophilus asiaticus' reveals common mechanisms for host cell interaction among amoeba-associated bacteria.</title>
        <authorList>
            <person name="Schmitz-Esser S."/>
            <person name="Tischler P."/>
            <person name="Arnold R."/>
            <person name="Montanaro J."/>
            <person name="Wagner M."/>
            <person name="Rattei T."/>
            <person name="Horn M."/>
        </authorList>
    </citation>
    <scope>NUCLEOTIDE SEQUENCE [LARGE SCALE GENOMIC DNA]</scope>
    <source>
        <strain evidence="2 3">5a2</strain>
    </source>
</reference>
<proteinExistence type="predicted"/>
<dbReference type="KEGG" id="aas:Aasi_1380"/>
<evidence type="ECO:0000313" key="2">
    <source>
        <dbReference type="EMBL" id="ACE06680.1"/>
    </source>
</evidence>
<dbReference type="Proteomes" id="UP000001227">
    <property type="component" value="Chromosome"/>
</dbReference>
<feature type="region of interest" description="Disordered" evidence="1">
    <location>
        <begin position="155"/>
        <end position="222"/>
    </location>
</feature>
<evidence type="ECO:0000313" key="3">
    <source>
        <dbReference type="Proteomes" id="UP000001227"/>
    </source>
</evidence>
<dbReference type="AlphaFoldDB" id="B3ETX8"/>
<dbReference type="EMBL" id="CP001102">
    <property type="protein sequence ID" value="ACE06680.1"/>
    <property type="molecule type" value="Genomic_DNA"/>
</dbReference>
<dbReference type="HOGENOM" id="CLU_1118335_0_0_10"/>
<evidence type="ECO:0000256" key="1">
    <source>
        <dbReference type="SAM" id="MobiDB-lite"/>
    </source>
</evidence>
<protein>
    <submittedName>
        <fullName evidence="2">Uncharacterized protein</fullName>
    </submittedName>
</protein>
<gene>
    <name evidence="2" type="ordered locus">Aasi_1380</name>
</gene>
<organism evidence="2 3">
    <name type="scientific">Amoebophilus asiaticus (strain 5a2)</name>
    <dbReference type="NCBI Taxonomy" id="452471"/>
    <lineage>
        <taxon>Bacteria</taxon>
        <taxon>Pseudomonadati</taxon>
        <taxon>Bacteroidota</taxon>
        <taxon>Cytophagia</taxon>
        <taxon>Cytophagales</taxon>
        <taxon>Amoebophilaceae</taxon>
        <taxon>Candidatus Amoebophilus</taxon>
    </lineage>
</organism>
<keyword evidence="3" id="KW-1185">Reference proteome</keyword>
<name>B3ETX8_AMOA5</name>
<feature type="compositionally biased region" description="Basic and acidic residues" evidence="1">
    <location>
        <begin position="168"/>
        <end position="179"/>
    </location>
</feature>
<dbReference type="eggNOG" id="COG0699">
    <property type="taxonomic scope" value="Bacteria"/>
</dbReference>
<sequence length="248" mass="28313">MVYLQFSKSQRLIARLLLIVYLLESCQIFNNSPVLQSYKQEHRLSITNSFISKETANLLEDHIVITKQGEQIKFKKTANGAMQATVIENLGGTLGRAYILPIYIDPALRITETTIKNKGWQTQFIHVIDNRVHIAQIGLLGGGKEKEKEGTVIHVTSTTSSQKPLKRNRADKGKEITEKSKRRKLQEEDSEREPTEEEKRVFQLGESMKIKEEPTEKETGPMDLEAITANVDAQYQYEQDFYGKSNLI</sequence>
<feature type="compositionally biased region" description="Basic and acidic residues" evidence="1">
    <location>
        <begin position="208"/>
        <end position="220"/>
    </location>
</feature>